<dbReference type="InterPro" id="IPR008978">
    <property type="entry name" value="HSP20-like_chaperone"/>
</dbReference>
<dbReference type="GO" id="GO:0006457">
    <property type="term" value="P:protein folding"/>
    <property type="evidence" value="ECO:0007669"/>
    <property type="project" value="TreeGrafter"/>
</dbReference>
<protein>
    <submittedName>
        <fullName evidence="1">NudC domain-containing protein 2</fullName>
    </submittedName>
</protein>
<accession>A0A7J6Q1V1</accession>
<dbReference type="GO" id="GO:0051082">
    <property type="term" value="F:unfolded protein binding"/>
    <property type="evidence" value="ECO:0007669"/>
    <property type="project" value="TreeGrafter"/>
</dbReference>
<feature type="non-terminal residue" evidence="1">
    <location>
        <position position="1"/>
    </location>
</feature>
<dbReference type="InterPro" id="IPR037898">
    <property type="entry name" value="NudC_fam"/>
</dbReference>
<gene>
    <name evidence="1" type="primary">NUDCD2_3</name>
    <name evidence="1" type="ORF">FOZ62_027874</name>
</gene>
<reference evidence="1 2" key="1">
    <citation type="submission" date="2020-04" db="EMBL/GenBank/DDBJ databases">
        <title>Perkinsus olseni comparative genomics.</title>
        <authorList>
            <person name="Bogema D.R."/>
        </authorList>
    </citation>
    <scope>NUCLEOTIDE SEQUENCE [LARGE SCALE GENOMIC DNA]</scope>
    <source>
        <strain evidence="1">ATCC PRA-205</strain>
    </source>
</reference>
<dbReference type="PANTHER" id="PTHR12356">
    <property type="entry name" value="NUCLEAR MOVEMENT PROTEIN NUDC"/>
    <property type="match status" value="1"/>
</dbReference>
<dbReference type="SUPFAM" id="SSF49764">
    <property type="entry name" value="HSP20-like chaperones"/>
    <property type="match status" value="1"/>
</dbReference>
<dbReference type="EMBL" id="JABANM010032743">
    <property type="protein sequence ID" value="KAF4702405.1"/>
    <property type="molecule type" value="Genomic_DNA"/>
</dbReference>
<evidence type="ECO:0000313" key="2">
    <source>
        <dbReference type="Proteomes" id="UP000574390"/>
    </source>
</evidence>
<organism evidence="1 2">
    <name type="scientific">Perkinsus olseni</name>
    <name type="common">Perkinsus atlanticus</name>
    <dbReference type="NCBI Taxonomy" id="32597"/>
    <lineage>
        <taxon>Eukaryota</taxon>
        <taxon>Sar</taxon>
        <taxon>Alveolata</taxon>
        <taxon>Perkinsozoa</taxon>
        <taxon>Perkinsea</taxon>
        <taxon>Perkinsida</taxon>
        <taxon>Perkinsidae</taxon>
        <taxon>Perkinsus</taxon>
    </lineage>
</organism>
<proteinExistence type="predicted"/>
<evidence type="ECO:0000313" key="1">
    <source>
        <dbReference type="EMBL" id="KAF4702405.1"/>
    </source>
</evidence>
<dbReference type="GO" id="GO:0005737">
    <property type="term" value="C:cytoplasm"/>
    <property type="evidence" value="ECO:0007669"/>
    <property type="project" value="TreeGrafter"/>
</dbReference>
<name>A0A7J6Q1V1_PEROL</name>
<sequence>DDSTWFIEDGEAHIILAKARKAELWPSCFEGQAQLDAFTQNELSKKLMLERFQEENPGFDFSGAEFNGSVPNAREFMDGVKYK</sequence>
<dbReference type="AlphaFoldDB" id="A0A7J6Q1V1"/>
<comment type="caution">
    <text evidence="1">The sequence shown here is derived from an EMBL/GenBank/DDBJ whole genome shotgun (WGS) entry which is preliminary data.</text>
</comment>
<dbReference type="PANTHER" id="PTHR12356:SF18">
    <property type="entry name" value="NUDC DOMAIN-CONTAINING PROTEIN 2"/>
    <property type="match status" value="1"/>
</dbReference>
<dbReference type="Gene3D" id="1.20.5.740">
    <property type="entry name" value="Single helix bin"/>
    <property type="match status" value="1"/>
</dbReference>
<dbReference type="Proteomes" id="UP000574390">
    <property type="component" value="Unassembled WGS sequence"/>
</dbReference>